<comment type="similarity">
    <text evidence="1">Belongs to the V-ATPase V0D/AC39 subunit family.</text>
</comment>
<evidence type="ECO:0000256" key="2">
    <source>
        <dbReference type="ARBA" id="ARBA00022448"/>
    </source>
</evidence>
<reference evidence="4 5" key="1">
    <citation type="journal article" date="2016" name="Nat. Commun.">
        <title>Thousands of microbial genomes shed light on interconnected biogeochemical processes in an aquifer system.</title>
        <authorList>
            <person name="Anantharaman K."/>
            <person name="Brown C.T."/>
            <person name="Hug L.A."/>
            <person name="Sharon I."/>
            <person name="Castelle C.J."/>
            <person name="Probst A.J."/>
            <person name="Thomas B.C."/>
            <person name="Singh A."/>
            <person name="Wilkins M.J."/>
            <person name="Karaoz U."/>
            <person name="Brodie E.L."/>
            <person name="Williams K.H."/>
            <person name="Hubbard S.S."/>
            <person name="Banfield J.F."/>
        </authorList>
    </citation>
    <scope>NUCLEOTIDE SEQUENCE [LARGE SCALE GENOMIC DNA]</scope>
</reference>
<dbReference type="SUPFAM" id="SSF103486">
    <property type="entry name" value="V-type ATP synthase subunit C"/>
    <property type="match status" value="2"/>
</dbReference>
<proteinExistence type="inferred from homology"/>
<comment type="caution">
    <text evidence="4">The sequence shown here is derived from an EMBL/GenBank/DDBJ whole genome shotgun (WGS) entry which is preliminary data.</text>
</comment>
<accession>A0A1G1XCB5</accession>
<dbReference type="Gene3D" id="1.10.132.50">
    <property type="entry name" value="ATP synthase (C/AC39) subunit, domain 3"/>
    <property type="match status" value="1"/>
</dbReference>
<dbReference type="EMBL" id="MHHS01000016">
    <property type="protein sequence ID" value="OGY37230.1"/>
    <property type="molecule type" value="Genomic_DNA"/>
</dbReference>
<dbReference type="AlphaFoldDB" id="A0A1G1XCB5"/>
<dbReference type="InterPro" id="IPR036079">
    <property type="entry name" value="ATPase_csu/dsu_sf"/>
</dbReference>
<sequence length="274" mass="30555">MPTVEAPFITAVIREKEKTMLGENEVTRIMHAQTMHDMREVLMTTPYATHLANDVSISDAVTNYLEQEFAWLADSLDNDMVLAFLGTRYDALHVAQGILALSAGESAMPSIPELGILSHAQLQEMIFDSVFIEKAPASSWARIIQEQQQAIAQGTWSSPQLFAAMQQELEVQLEHFAQSPFMHELAALAKAHHEADHAMRNATLPESAAAYERTWDESALALAKQFQYEPVGYDPIVAYWITKEYEAKNIRLLVAAIQGGFSQQEAGALIRNLH</sequence>
<dbReference type="Proteomes" id="UP000177941">
    <property type="component" value="Unassembled WGS sequence"/>
</dbReference>
<evidence type="ECO:0000256" key="1">
    <source>
        <dbReference type="ARBA" id="ARBA00006709"/>
    </source>
</evidence>
<dbReference type="GO" id="GO:0046961">
    <property type="term" value="F:proton-transporting ATPase activity, rotational mechanism"/>
    <property type="evidence" value="ECO:0007669"/>
    <property type="project" value="InterPro"/>
</dbReference>
<evidence type="ECO:0008006" key="6">
    <source>
        <dbReference type="Google" id="ProtNLM"/>
    </source>
</evidence>
<dbReference type="InterPro" id="IPR002843">
    <property type="entry name" value="ATPase_V0-cplx_csu/dsu"/>
</dbReference>
<dbReference type="Pfam" id="PF01992">
    <property type="entry name" value="vATP-synt_AC39"/>
    <property type="match status" value="1"/>
</dbReference>
<dbReference type="Gene3D" id="1.20.1690.10">
    <property type="entry name" value="V-type ATP synthase subunit C domain"/>
    <property type="match status" value="1"/>
</dbReference>
<evidence type="ECO:0000313" key="4">
    <source>
        <dbReference type="EMBL" id="OGY37230.1"/>
    </source>
</evidence>
<evidence type="ECO:0000313" key="5">
    <source>
        <dbReference type="Proteomes" id="UP000177941"/>
    </source>
</evidence>
<dbReference type="InterPro" id="IPR035067">
    <property type="entry name" value="V-type_ATPase_csu/dsu"/>
</dbReference>
<protein>
    <recommendedName>
        <fullName evidence="6">V-type ATP synthase subunit C</fullName>
    </recommendedName>
</protein>
<dbReference type="InterPro" id="IPR044911">
    <property type="entry name" value="V-type_ATPase_csu/dsu_dom_3"/>
</dbReference>
<organism evidence="4 5">
    <name type="scientific">Candidatus Andersenbacteria bacterium RIFCSPHIGHO2_12_FULL_45_11b</name>
    <dbReference type="NCBI Taxonomy" id="1797282"/>
    <lineage>
        <taxon>Bacteria</taxon>
        <taxon>Candidatus Anderseniibacteriota</taxon>
    </lineage>
</organism>
<evidence type="ECO:0000256" key="3">
    <source>
        <dbReference type="ARBA" id="ARBA00023065"/>
    </source>
</evidence>
<name>A0A1G1XCB5_9BACT</name>
<gene>
    <name evidence="4" type="ORF">A3E36_01380</name>
</gene>
<keyword evidence="3" id="KW-0406">Ion transport</keyword>
<keyword evidence="2" id="KW-0813">Transport</keyword>